<sequence>MNVKKIAAAVLTGALLVGATACTSSEYENRKKAQSAALKNSLEQANLKEKLDRENDSSAIRYVYLISFAKPIGYYVIKGKVSSSGSQLAPEQDLIRRSGEDYVLDSAQDDGTYGSGDPGIFFFLGDGTMVSTTLDYIEADAPLPIDVPRLGGKP</sequence>
<dbReference type="AlphaFoldDB" id="A0A7J5DQK7"/>
<reference evidence="2 3" key="1">
    <citation type="submission" date="2019-09" db="EMBL/GenBank/DDBJ databases">
        <title>Pimelobacter sp. isolated from Paulinella.</title>
        <authorList>
            <person name="Jeong S.E."/>
        </authorList>
    </citation>
    <scope>NUCLEOTIDE SEQUENCE [LARGE SCALE GENOMIC DNA]</scope>
    <source>
        <strain evidence="2 3">Pch-N</strain>
    </source>
</reference>
<evidence type="ECO:0000313" key="3">
    <source>
        <dbReference type="Proteomes" id="UP000449906"/>
    </source>
</evidence>
<gene>
    <name evidence="2" type="ORF">F9L07_28385</name>
</gene>
<feature type="chain" id="PRO_5038743940" description="Lipoprotein" evidence="1">
    <location>
        <begin position="22"/>
        <end position="154"/>
    </location>
</feature>
<accession>A0A7J5DQK7</accession>
<proteinExistence type="predicted"/>
<protein>
    <recommendedName>
        <fullName evidence="4">Lipoprotein</fullName>
    </recommendedName>
</protein>
<evidence type="ECO:0000256" key="1">
    <source>
        <dbReference type="SAM" id="SignalP"/>
    </source>
</evidence>
<feature type="signal peptide" evidence="1">
    <location>
        <begin position="1"/>
        <end position="21"/>
    </location>
</feature>
<dbReference type="Proteomes" id="UP000449906">
    <property type="component" value="Unassembled WGS sequence"/>
</dbReference>
<dbReference type="RefSeq" id="WP_151583282.1">
    <property type="nucleotide sequence ID" value="NZ_WBVM01000007.1"/>
</dbReference>
<comment type="caution">
    <text evidence="2">The sequence shown here is derived from an EMBL/GenBank/DDBJ whole genome shotgun (WGS) entry which is preliminary data.</text>
</comment>
<keyword evidence="1" id="KW-0732">Signal</keyword>
<evidence type="ECO:0008006" key="4">
    <source>
        <dbReference type="Google" id="ProtNLM"/>
    </source>
</evidence>
<dbReference type="EMBL" id="WBVM01000007">
    <property type="protein sequence ID" value="KAB2806953.1"/>
    <property type="molecule type" value="Genomic_DNA"/>
</dbReference>
<dbReference type="PROSITE" id="PS51257">
    <property type="entry name" value="PROKAR_LIPOPROTEIN"/>
    <property type="match status" value="1"/>
</dbReference>
<evidence type="ECO:0000313" key="2">
    <source>
        <dbReference type="EMBL" id="KAB2806953.1"/>
    </source>
</evidence>
<organism evidence="2 3">
    <name type="scientific">Nocardioides simplex</name>
    <name type="common">Arthrobacter simplex</name>
    <dbReference type="NCBI Taxonomy" id="2045"/>
    <lineage>
        <taxon>Bacteria</taxon>
        <taxon>Bacillati</taxon>
        <taxon>Actinomycetota</taxon>
        <taxon>Actinomycetes</taxon>
        <taxon>Propionibacteriales</taxon>
        <taxon>Nocardioidaceae</taxon>
        <taxon>Pimelobacter</taxon>
    </lineage>
</organism>
<name>A0A7J5DQK7_NOCSI</name>